<gene>
    <name evidence="1" type="ordered locus">Ilyop_2597</name>
</gene>
<keyword evidence="1" id="KW-0614">Plasmid</keyword>
<dbReference type="AlphaFoldDB" id="E3HC28"/>
<dbReference type="Proteomes" id="UP000006875">
    <property type="component" value="Plasmid pILYOP01"/>
</dbReference>
<dbReference type="KEGG" id="ipo:Ilyop_2597"/>
<organism evidence="1 2">
    <name type="scientific">Ilyobacter polytropus (strain ATCC 51220 / DSM 2926 / LMG 16218 / CuHBu1)</name>
    <dbReference type="NCBI Taxonomy" id="572544"/>
    <lineage>
        <taxon>Bacteria</taxon>
        <taxon>Fusobacteriati</taxon>
        <taxon>Fusobacteriota</taxon>
        <taxon>Fusobacteriia</taxon>
        <taxon>Fusobacteriales</taxon>
        <taxon>Fusobacteriaceae</taxon>
        <taxon>Ilyobacter</taxon>
    </lineage>
</organism>
<reference evidence="1 2" key="1">
    <citation type="journal article" date="2010" name="Stand. Genomic Sci.">
        <title>Complete genome sequence of Ilyobacter polytropus type strain (CuHbu1).</title>
        <authorList>
            <person name="Sikorski J."/>
            <person name="Chertkov O."/>
            <person name="Lapidus A."/>
            <person name="Nolan M."/>
            <person name="Lucas S."/>
            <person name="Del Rio T.G."/>
            <person name="Tice H."/>
            <person name="Cheng J.F."/>
            <person name="Tapia R."/>
            <person name="Han C."/>
            <person name="Goodwin L."/>
            <person name="Pitluck S."/>
            <person name="Liolios K."/>
            <person name="Ivanova N."/>
            <person name="Mavromatis K."/>
            <person name="Mikhailova N."/>
            <person name="Pati A."/>
            <person name="Chen A."/>
            <person name="Palaniappan K."/>
            <person name="Land M."/>
            <person name="Hauser L."/>
            <person name="Chang Y.J."/>
            <person name="Jeffries C.D."/>
            <person name="Brambilla E."/>
            <person name="Yasawong M."/>
            <person name="Rohde M."/>
            <person name="Pukall R."/>
            <person name="Spring S."/>
            <person name="Goker M."/>
            <person name="Woyke T."/>
            <person name="Bristow J."/>
            <person name="Eisen J.A."/>
            <person name="Markowitz V."/>
            <person name="Hugenholtz P."/>
            <person name="Kyrpides N.C."/>
            <person name="Klenk H.P."/>
        </authorList>
    </citation>
    <scope>NUCLEOTIDE SEQUENCE [LARGE SCALE GENOMIC DNA]</scope>
    <source>
        <strain evidence="2">ATCC 51220 / DSM 2926 / LMG 16218 / CuHBu1</strain>
        <plasmid evidence="2">pILYOP01</plasmid>
    </source>
</reference>
<proteinExistence type="predicted"/>
<geneLocation type="plasmid" evidence="1 2">
    <name>pILYOP01</name>
</geneLocation>
<evidence type="ECO:0000313" key="1">
    <source>
        <dbReference type="EMBL" id="ADO84354.1"/>
    </source>
</evidence>
<name>E3HC28_ILYPC</name>
<dbReference type="HOGENOM" id="CLU_3080709_0_0_0"/>
<dbReference type="EMBL" id="CP002282">
    <property type="protein sequence ID" value="ADO84354.1"/>
    <property type="molecule type" value="Genomic_DNA"/>
</dbReference>
<accession>E3HC28</accession>
<keyword evidence="2" id="KW-1185">Reference proteome</keyword>
<evidence type="ECO:0000313" key="2">
    <source>
        <dbReference type="Proteomes" id="UP000006875"/>
    </source>
</evidence>
<sequence length="52" mass="6038">MCKRCIEERLVTNCSACIVKFKKMAKELSKEMPEPQKLPEQKVINVSQKRVS</sequence>
<protein>
    <submittedName>
        <fullName evidence="1">Uncharacterized protein</fullName>
    </submittedName>
</protein>
<dbReference type="RefSeq" id="WP_013389012.1">
    <property type="nucleotide sequence ID" value="NC_014633.1"/>
</dbReference>